<keyword evidence="4 8" id="KW-0406">Ion transport</keyword>
<evidence type="ECO:0000313" key="9">
    <source>
        <dbReference type="EMBL" id="PCI77441.1"/>
    </source>
</evidence>
<comment type="caution">
    <text evidence="9">The sequence shown here is derived from an EMBL/GenBank/DDBJ whole genome shotgun (WGS) entry which is preliminary data.</text>
</comment>
<dbReference type="InterPro" id="IPR000711">
    <property type="entry name" value="ATPase_OSCP/dsu"/>
</dbReference>
<protein>
    <recommendedName>
        <fullName evidence="8">ATP synthase subunit delta</fullName>
    </recommendedName>
    <alternativeName>
        <fullName evidence="8">ATP synthase F(1) sector subunit delta</fullName>
    </alternativeName>
    <alternativeName>
        <fullName evidence="8">F-type ATPase subunit delta</fullName>
        <shortName evidence="8">F-ATPase subunit delta</shortName>
    </alternativeName>
</protein>
<dbReference type="SUPFAM" id="SSF47928">
    <property type="entry name" value="N-terminal domain of the delta subunit of the F1F0-ATP synthase"/>
    <property type="match status" value="1"/>
</dbReference>
<dbReference type="PRINTS" id="PR00125">
    <property type="entry name" value="ATPASEDELTA"/>
</dbReference>
<dbReference type="PROSITE" id="PS00389">
    <property type="entry name" value="ATPASE_DELTA"/>
    <property type="match status" value="1"/>
</dbReference>
<comment type="subcellular location">
    <subcellularLocation>
        <location evidence="8">Cell membrane</location>
        <topology evidence="8">Peripheral membrane protein</topology>
    </subcellularLocation>
    <subcellularLocation>
        <location evidence="1">Membrane</location>
    </subcellularLocation>
</comment>
<reference evidence="10" key="1">
    <citation type="submission" date="2017-08" db="EMBL/GenBank/DDBJ databases">
        <title>A dynamic microbial community with high functional redundancy inhabits the cold, oxic subseafloor aquifer.</title>
        <authorList>
            <person name="Tully B.J."/>
            <person name="Wheat C.G."/>
            <person name="Glazer B.T."/>
            <person name="Huber J.A."/>
        </authorList>
    </citation>
    <scope>NUCLEOTIDE SEQUENCE [LARGE SCALE GENOMIC DNA]</scope>
</reference>
<dbReference type="GO" id="GO:0045259">
    <property type="term" value="C:proton-transporting ATP synthase complex"/>
    <property type="evidence" value="ECO:0007669"/>
    <property type="project" value="UniProtKB-KW"/>
</dbReference>
<dbReference type="Gene3D" id="1.10.520.20">
    <property type="entry name" value="N-terminal domain of the delta subunit of the F1F0-ATP synthase"/>
    <property type="match status" value="1"/>
</dbReference>
<dbReference type="Pfam" id="PF00213">
    <property type="entry name" value="OSCP"/>
    <property type="match status" value="1"/>
</dbReference>
<keyword evidence="8" id="KW-1003">Cell membrane</keyword>
<gene>
    <name evidence="8" type="primary">atpH</name>
    <name evidence="9" type="ORF">COB20_07990</name>
</gene>
<dbReference type="GO" id="GO:0046933">
    <property type="term" value="F:proton-transporting ATP synthase activity, rotational mechanism"/>
    <property type="evidence" value="ECO:0007669"/>
    <property type="project" value="UniProtKB-UniRule"/>
</dbReference>
<accession>A0A2A4X565</accession>
<evidence type="ECO:0000256" key="4">
    <source>
        <dbReference type="ARBA" id="ARBA00023065"/>
    </source>
</evidence>
<evidence type="ECO:0000256" key="5">
    <source>
        <dbReference type="ARBA" id="ARBA00023136"/>
    </source>
</evidence>
<evidence type="ECO:0000256" key="2">
    <source>
        <dbReference type="ARBA" id="ARBA00022448"/>
    </source>
</evidence>
<evidence type="ECO:0000256" key="1">
    <source>
        <dbReference type="ARBA" id="ARBA00004370"/>
    </source>
</evidence>
<evidence type="ECO:0000256" key="7">
    <source>
        <dbReference type="ARBA" id="ARBA00023310"/>
    </source>
</evidence>
<organism evidence="9 10">
    <name type="scientific">SAR86 cluster bacterium</name>
    <dbReference type="NCBI Taxonomy" id="2030880"/>
    <lineage>
        <taxon>Bacteria</taxon>
        <taxon>Pseudomonadati</taxon>
        <taxon>Pseudomonadota</taxon>
        <taxon>Gammaproteobacteria</taxon>
        <taxon>SAR86 cluster</taxon>
    </lineage>
</organism>
<keyword evidence="6 8" id="KW-0139">CF(1)</keyword>
<proteinExistence type="inferred from homology"/>
<dbReference type="NCBIfam" id="NF004402">
    <property type="entry name" value="PRK05758.2-2"/>
    <property type="match status" value="1"/>
</dbReference>
<dbReference type="GO" id="GO:0005886">
    <property type="term" value="C:plasma membrane"/>
    <property type="evidence" value="ECO:0007669"/>
    <property type="project" value="UniProtKB-SubCell"/>
</dbReference>
<sequence>MAELITLARPYAKAAFETALQDSALDKWSSMIALSAAVAGESEVSSILNSPSLSSDQIADAFIGVCGDELDEKGKNFVGLLAENKRLVLLPEISSLFEALKAQQEMSVDVEITTAFEISSDVSNKLAQALKDRLKREIILATNVDQSLIGGAVIRAGDNVIDSSVRGKLAKLAESMNS</sequence>
<keyword evidence="2 8" id="KW-0813">Transport</keyword>
<dbReference type="PANTHER" id="PTHR11910">
    <property type="entry name" value="ATP SYNTHASE DELTA CHAIN"/>
    <property type="match status" value="1"/>
</dbReference>
<dbReference type="HAMAP" id="MF_01416">
    <property type="entry name" value="ATP_synth_delta_bact"/>
    <property type="match status" value="1"/>
</dbReference>
<dbReference type="NCBIfam" id="TIGR01145">
    <property type="entry name" value="ATP_synt_delta"/>
    <property type="match status" value="1"/>
</dbReference>
<comment type="similarity">
    <text evidence="8">Belongs to the ATPase delta chain family.</text>
</comment>
<keyword evidence="7 8" id="KW-0066">ATP synthesis</keyword>
<keyword evidence="3 8" id="KW-0375">Hydrogen ion transport</keyword>
<dbReference type="AlphaFoldDB" id="A0A2A4X565"/>
<dbReference type="InterPro" id="IPR020781">
    <property type="entry name" value="ATPase_OSCP/d_CS"/>
</dbReference>
<comment type="function">
    <text evidence="8">This protein is part of the stalk that links CF(0) to CF(1). It either transmits conformational changes from CF(0) to CF(1) or is implicated in proton conduction.</text>
</comment>
<evidence type="ECO:0000256" key="8">
    <source>
        <dbReference type="HAMAP-Rule" id="MF_01416"/>
    </source>
</evidence>
<dbReference type="EMBL" id="NVUL01000045">
    <property type="protein sequence ID" value="PCI77441.1"/>
    <property type="molecule type" value="Genomic_DNA"/>
</dbReference>
<keyword evidence="5 8" id="KW-0472">Membrane</keyword>
<dbReference type="InterPro" id="IPR026015">
    <property type="entry name" value="ATP_synth_OSCP/delta_N_sf"/>
</dbReference>
<name>A0A2A4X565_9GAMM</name>
<evidence type="ECO:0000313" key="10">
    <source>
        <dbReference type="Proteomes" id="UP000218767"/>
    </source>
</evidence>
<evidence type="ECO:0000256" key="6">
    <source>
        <dbReference type="ARBA" id="ARBA00023196"/>
    </source>
</evidence>
<evidence type="ECO:0000256" key="3">
    <source>
        <dbReference type="ARBA" id="ARBA00022781"/>
    </source>
</evidence>
<comment type="function">
    <text evidence="8">F(1)F(0) ATP synthase produces ATP from ADP in the presence of a proton or sodium gradient. F-type ATPases consist of two structural domains, F(1) containing the extramembraneous catalytic core and F(0) containing the membrane proton channel, linked together by a central stalk and a peripheral stalk. During catalysis, ATP synthesis in the catalytic domain of F(1) is coupled via a rotary mechanism of the central stalk subunits to proton translocation.</text>
</comment>
<dbReference type="Proteomes" id="UP000218767">
    <property type="component" value="Unassembled WGS sequence"/>
</dbReference>